<gene>
    <name evidence="2" type="ORF">C6I21_07170</name>
</gene>
<reference evidence="2 3" key="1">
    <citation type="submission" date="2018-03" db="EMBL/GenBank/DDBJ databases">
        <title>Bacillus urumqiensis sp. nov., a moderately haloalkaliphilic bacterium isolated from a salt lake.</title>
        <authorList>
            <person name="Zhao B."/>
            <person name="Liao Z."/>
        </authorList>
    </citation>
    <scope>NUCLEOTIDE SEQUENCE [LARGE SCALE GENOMIC DNA]</scope>
    <source>
        <strain evidence="2 3">BZ-SZ-XJ18</strain>
    </source>
</reference>
<keyword evidence="3" id="KW-1185">Reference proteome</keyword>
<proteinExistence type="predicted"/>
<feature type="region of interest" description="Disordered" evidence="1">
    <location>
        <begin position="1"/>
        <end position="21"/>
    </location>
</feature>
<protein>
    <submittedName>
        <fullName evidence="2">Uncharacterized protein</fullName>
    </submittedName>
</protein>
<evidence type="ECO:0000256" key="1">
    <source>
        <dbReference type="SAM" id="MobiDB-lite"/>
    </source>
</evidence>
<evidence type="ECO:0000313" key="3">
    <source>
        <dbReference type="Proteomes" id="UP000243650"/>
    </source>
</evidence>
<feature type="compositionally biased region" description="Basic and acidic residues" evidence="1">
    <location>
        <begin position="65"/>
        <end position="75"/>
    </location>
</feature>
<feature type="compositionally biased region" description="Polar residues" evidence="1">
    <location>
        <begin position="1"/>
        <end position="10"/>
    </location>
</feature>
<dbReference type="EMBL" id="PVNS01000005">
    <property type="protein sequence ID" value="PRO66072.1"/>
    <property type="molecule type" value="Genomic_DNA"/>
</dbReference>
<evidence type="ECO:0000313" key="2">
    <source>
        <dbReference type="EMBL" id="PRO66072.1"/>
    </source>
</evidence>
<name>A0A2P6MIF1_ALKUR</name>
<feature type="compositionally biased region" description="Basic residues" evidence="1">
    <location>
        <begin position="76"/>
        <end position="93"/>
    </location>
</feature>
<dbReference type="AlphaFoldDB" id="A0A2P6MIF1"/>
<dbReference type="Proteomes" id="UP000243650">
    <property type="component" value="Unassembled WGS sequence"/>
</dbReference>
<accession>A0A2P6MIF1</accession>
<sequence>MDNFGIQSPPETKVKSRGTAWKHMSTGFRQPVAQDFRCGGSTSVKIATPAEKIAIRTPKTATIGADRHAGAEYRHTRGGHRNRKRKLRHTKRRDRNETHQSPQAELPGPPSAGAGNG</sequence>
<comment type="caution">
    <text evidence="2">The sequence shown here is derived from an EMBL/GenBank/DDBJ whole genome shotgun (WGS) entry which is preliminary data.</text>
</comment>
<feature type="region of interest" description="Disordered" evidence="1">
    <location>
        <begin position="57"/>
        <end position="117"/>
    </location>
</feature>
<organism evidence="2 3">
    <name type="scientific">Alkalicoccus urumqiensis</name>
    <name type="common">Bacillus urumqiensis</name>
    <dbReference type="NCBI Taxonomy" id="1548213"/>
    <lineage>
        <taxon>Bacteria</taxon>
        <taxon>Bacillati</taxon>
        <taxon>Bacillota</taxon>
        <taxon>Bacilli</taxon>
        <taxon>Bacillales</taxon>
        <taxon>Bacillaceae</taxon>
        <taxon>Alkalicoccus</taxon>
    </lineage>
</organism>